<reference evidence="2 3" key="1">
    <citation type="submission" date="2019-07" db="EMBL/GenBank/DDBJ databases">
        <title>Venturia inaequalis Genome Resource.</title>
        <authorList>
            <person name="Lichtner F.J."/>
        </authorList>
    </citation>
    <scope>NUCLEOTIDE SEQUENCE [LARGE SCALE GENOMIC DNA]</scope>
    <source>
        <strain evidence="1">Bline_iso_100314</strain>
        <strain evidence="2 3">DMI_063113</strain>
    </source>
</reference>
<name>A0A8H3VLX9_VENIN</name>
<protein>
    <submittedName>
        <fullName evidence="2">Uncharacterized protein</fullName>
    </submittedName>
</protein>
<organism evidence="2 3">
    <name type="scientific">Venturia inaequalis</name>
    <name type="common">Apple scab fungus</name>
    <dbReference type="NCBI Taxonomy" id="5025"/>
    <lineage>
        <taxon>Eukaryota</taxon>
        <taxon>Fungi</taxon>
        <taxon>Dikarya</taxon>
        <taxon>Ascomycota</taxon>
        <taxon>Pezizomycotina</taxon>
        <taxon>Dothideomycetes</taxon>
        <taxon>Pleosporomycetidae</taxon>
        <taxon>Venturiales</taxon>
        <taxon>Venturiaceae</taxon>
        <taxon>Venturia</taxon>
    </lineage>
</organism>
<dbReference type="EMBL" id="WNWR01000050">
    <property type="protein sequence ID" value="KAE9992702.1"/>
    <property type="molecule type" value="Genomic_DNA"/>
</dbReference>
<dbReference type="Proteomes" id="UP000490939">
    <property type="component" value="Unassembled WGS sequence"/>
</dbReference>
<gene>
    <name evidence="1" type="ORF">BLS_000112</name>
    <name evidence="2" type="ORF">EG327_008132</name>
</gene>
<dbReference type="AlphaFoldDB" id="A0A8H3VLX9"/>
<evidence type="ECO:0000313" key="2">
    <source>
        <dbReference type="EMBL" id="KAE9992702.1"/>
    </source>
</evidence>
<sequence>MIITIGFVTLSPVFTPPSLFNYNSLPSFNNNPTNPTSRKFKMAHTSLIKLLLLALLTLTIVIATPTPTNLAAAEVTAEPDPLLNFKPTLGTCITWCSGTSFTGSCARNFCKDANICVDIGARLEKKRERDIFQELENGEERESVKDRHNFEDKYTDEVDNDVKSHLNDSTYPLDNRVQGRQLSGTPLSMNSIDVSGSTSCMLYKNAGCHMKDEHLRVGVDVDDLGVWGWGGTAVRSFACVRPN</sequence>
<evidence type="ECO:0000313" key="3">
    <source>
        <dbReference type="Proteomes" id="UP000490939"/>
    </source>
</evidence>
<dbReference type="Proteomes" id="UP000433883">
    <property type="component" value="Unassembled WGS sequence"/>
</dbReference>
<evidence type="ECO:0000313" key="1">
    <source>
        <dbReference type="EMBL" id="KAE9962611.1"/>
    </source>
</evidence>
<comment type="caution">
    <text evidence="2">The sequence shown here is derived from an EMBL/GenBank/DDBJ whole genome shotgun (WGS) entry which is preliminary data.</text>
</comment>
<accession>A0A8H3VLX9</accession>
<keyword evidence="3" id="KW-1185">Reference proteome</keyword>
<proteinExistence type="predicted"/>
<dbReference type="EMBL" id="WNWQ01001003">
    <property type="protein sequence ID" value="KAE9962611.1"/>
    <property type="molecule type" value="Genomic_DNA"/>
</dbReference>